<evidence type="ECO:0000313" key="1">
    <source>
        <dbReference type="EMBL" id="KAK7508130.1"/>
    </source>
</evidence>
<dbReference type="AlphaFoldDB" id="A0ABD0M873"/>
<dbReference type="Proteomes" id="UP001519460">
    <property type="component" value="Unassembled WGS sequence"/>
</dbReference>
<accession>A0ABD0M873</accession>
<keyword evidence="2" id="KW-1185">Reference proteome</keyword>
<comment type="caution">
    <text evidence="1">The sequence shown here is derived from an EMBL/GenBank/DDBJ whole genome shotgun (WGS) entry which is preliminary data.</text>
</comment>
<name>A0ABD0M873_9CAEN</name>
<gene>
    <name evidence="1" type="ORF">BaRGS_00000369</name>
</gene>
<protein>
    <submittedName>
        <fullName evidence="1">Uncharacterized protein</fullName>
    </submittedName>
</protein>
<reference evidence="1 2" key="1">
    <citation type="journal article" date="2023" name="Sci. Data">
        <title>Genome assembly of the Korean intertidal mud-creeper Batillaria attramentaria.</title>
        <authorList>
            <person name="Patra A.K."/>
            <person name="Ho P.T."/>
            <person name="Jun S."/>
            <person name="Lee S.J."/>
            <person name="Kim Y."/>
            <person name="Won Y.J."/>
        </authorList>
    </citation>
    <scope>NUCLEOTIDE SEQUENCE [LARGE SCALE GENOMIC DNA]</scope>
    <source>
        <strain evidence="1">Wonlab-2016</strain>
    </source>
</reference>
<dbReference type="EMBL" id="JACVVK020000002">
    <property type="protein sequence ID" value="KAK7508130.1"/>
    <property type="molecule type" value="Genomic_DNA"/>
</dbReference>
<proteinExistence type="predicted"/>
<evidence type="ECO:0000313" key="2">
    <source>
        <dbReference type="Proteomes" id="UP001519460"/>
    </source>
</evidence>
<organism evidence="1 2">
    <name type="scientific">Batillaria attramentaria</name>
    <dbReference type="NCBI Taxonomy" id="370345"/>
    <lineage>
        <taxon>Eukaryota</taxon>
        <taxon>Metazoa</taxon>
        <taxon>Spiralia</taxon>
        <taxon>Lophotrochozoa</taxon>
        <taxon>Mollusca</taxon>
        <taxon>Gastropoda</taxon>
        <taxon>Caenogastropoda</taxon>
        <taxon>Sorbeoconcha</taxon>
        <taxon>Cerithioidea</taxon>
        <taxon>Batillariidae</taxon>
        <taxon>Batillaria</taxon>
    </lineage>
</organism>
<sequence>MSLIFAATRRQELSAVCHLYGSYHGPPRVGLVHELTVRFFTAISSKRAILGRGALDANYLLFTRRVRSSEFIIAVKEVVFHPDRCPELAGCIVICQDCSRLLEGGRSRVGEGRVYLATRQMKWGEREV</sequence>